<sequence length="476" mass="53258">MTDISKSPVVDKNIFQKKIPSLRERCKNSFYFFDIAKSILVGSLILFFVGFSIDLVSAPISVSYADTLEDKKELEAQLTKLESDIQGYERSILIIQGEKKSLANEIKILDNTMAKINLQIKAVDLEIKRLGLRISDVNISIKDSEERIDSQRLLLTDSLKAVYESGQLSLLEILISRNSLSDFFSELNAQTSIQNQLQKELVLIRDLKENLEVQRVNWIDRREDQQSLLEIQESQKRELNSRKAEKDKLMSATKGKETAYQNLLKESKKTAAEIRAQLYKLLGGGEINFGDAYGYAESASKETGVRSALLLAVLDKESALGKNVGRCSWKTAMHPTRDQPAFVEITKELGISPDSVMVSCPIVSDGAYGGAMGISQFIPSTWMMYKDRIKKIIGVVPSPWNPRDAFLATALYLADAGAANATYSQEKAAAARYYAGSRWRYYLNSYGDKVMKLADYYADQINILRQAGLPSSISSL</sequence>
<evidence type="ECO:0000259" key="3">
    <source>
        <dbReference type="Pfam" id="PF13406"/>
    </source>
</evidence>
<dbReference type="AlphaFoldDB" id="A0A1G1XLL7"/>
<feature type="transmembrane region" description="Helical" evidence="2">
    <location>
        <begin position="30"/>
        <end position="53"/>
    </location>
</feature>
<dbReference type="InterPro" id="IPR031304">
    <property type="entry name" value="SLT_2"/>
</dbReference>
<evidence type="ECO:0000313" key="4">
    <source>
        <dbReference type="EMBL" id="OGY40852.1"/>
    </source>
</evidence>
<dbReference type="STRING" id="1797529.A2570_00365"/>
<proteinExistence type="predicted"/>
<feature type="domain" description="Transglycosylase SLT" evidence="3">
    <location>
        <begin position="295"/>
        <end position="418"/>
    </location>
</feature>
<evidence type="ECO:0000313" key="5">
    <source>
        <dbReference type="Proteomes" id="UP000178570"/>
    </source>
</evidence>
<dbReference type="Gene3D" id="1.10.530.10">
    <property type="match status" value="1"/>
</dbReference>
<feature type="coiled-coil region" evidence="1">
    <location>
        <begin position="64"/>
        <end position="119"/>
    </location>
</feature>
<name>A0A1G1XLL7_9BACT</name>
<dbReference type="EMBL" id="MHHY01000004">
    <property type="protein sequence ID" value="OGY40852.1"/>
    <property type="molecule type" value="Genomic_DNA"/>
</dbReference>
<accession>A0A1G1XLL7</accession>
<protein>
    <recommendedName>
        <fullName evidence="3">Transglycosylase SLT domain-containing protein</fullName>
    </recommendedName>
</protein>
<dbReference type="InterPro" id="IPR023346">
    <property type="entry name" value="Lysozyme-like_dom_sf"/>
</dbReference>
<keyword evidence="2" id="KW-0472">Membrane</keyword>
<gene>
    <name evidence="4" type="ORF">A2570_00365</name>
</gene>
<evidence type="ECO:0000256" key="2">
    <source>
        <dbReference type="SAM" id="Phobius"/>
    </source>
</evidence>
<dbReference type="Gene3D" id="6.10.250.3150">
    <property type="match status" value="1"/>
</dbReference>
<dbReference type="Pfam" id="PF13406">
    <property type="entry name" value="SLT_2"/>
    <property type="match status" value="1"/>
</dbReference>
<evidence type="ECO:0000256" key="1">
    <source>
        <dbReference type="SAM" id="Coils"/>
    </source>
</evidence>
<comment type="caution">
    <text evidence="4">The sequence shown here is derived from an EMBL/GenBank/DDBJ whole genome shotgun (WGS) entry which is preliminary data.</text>
</comment>
<feature type="coiled-coil region" evidence="1">
    <location>
        <begin position="194"/>
        <end position="249"/>
    </location>
</feature>
<dbReference type="Proteomes" id="UP000178570">
    <property type="component" value="Unassembled WGS sequence"/>
</dbReference>
<keyword evidence="2" id="KW-1133">Transmembrane helix</keyword>
<reference evidence="4 5" key="1">
    <citation type="journal article" date="2016" name="Nat. Commun.">
        <title>Thousands of microbial genomes shed light on interconnected biogeochemical processes in an aquifer system.</title>
        <authorList>
            <person name="Anantharaman K."/>
            <person name="Brown C.T."/>
            <person name="Hug L.A."/>
            <person name="Sharon I."/>
            <person name="Castelle C.J."/>
            <person name="Probst A.J."/>
            <person name="Thomas B.C."/>
            <person name="Singh A."/>
            <person name="Wilkins M.J."/>
            <person name="Karaoz U."/>
            <person name="Brodie E.L."/>
            <person name="Williams K.H."/>
            <person name="Hubbard S.S."/>
            <person name="Banfield J.F."/>
        </authorList>
    </citation>
    <scope>NUCLEOTIDE SEQUENCE [LARGE SCALE GENOMIC DNA]</scope>
</reference>
<organism evidence="4 5">
    <name type="scientific">Candidatus Brennerbacteria bacterium RIFOXYD1_FULL_41_16</name>
    <dbReference type="NCBI Taxonomy" id="1797529"/>
    <lineage>
        <taxon>Bacteria</taxon>
        <taxon>Candidatus Brenneribacteriota</taxon>
    </lineage>
</organism>
<keyword evidence="1" id="KW-0175">Coiled coil</keyword>
<dbReference type="SUPFAM" id="SSF53955">
    <property type="entry name" value="Lysozyme-like"/>
    <property type="match status" value="1"/>
</dbReference>
<keyword evidence="2" id="KW-0812">Transmembrane</keyword>